<feature type="region of interest" description="Disordered" evidence="2">
    <location>
        <begin position="588"/>
        <end position="640"/>
    </location>
</feature>
<protein>
    <recommendedName>
        <fullName evidence="3">Peptidase metallopeptidase domain-containing protein</fullName>
    </recommendedName>
</protein>
<dbReference type="EMBL" id="JAVHNR010000010">
    <property type="protein sequence ID" value="KAK6331787.1"/>
    <property type="molecule type" value="Genomic_DNA"/>
</dbReference>
<dbReference type="GO" id="GO:0006508">
    <property type="term" value="P:proteolysis"/>
    <property type="evidence" value="ECO:0007669"/>
    <property type="project" value="InterPro"/>
</dbReference>
<feature type="domain" description="Peptidase metallopeptidase" evidence="3">
    <location>
        <begin position="29"/>
        <end position="188"/>
    </location>
</feature>
<dbReference type="InterPro" id="IPR006026">
    <property type="entry name" value="Peptidase_Metallo"/>
</dbReference>
<evidence type="ECO:0000313" key="5">
    <source>
        <dbReference type="Proteomes" id="UP001313282"/>
    </source>
</evidence>
<evidence type="ECO:0000259" key="3">
    <source>
        <dbReference type="SMART" id="SM00235"/>
    </source>
</evidence>
<gene>
    <name evidence="4" type="ORF">TWF718_002328</name>
</gene>
<dbReference type="InterPro" id="IPR024079">
    <property type="entry name" value="MetalloPept_cat_dom_sf"/>
</dbReference>
<evidence type="ECO:0000313" key="4">
    <source>
        <dbReference type="EMBL" id="KAK6331787.1"/>
    </source>
</evidence>
<proteinExistence type="inferred from homology"/>
<dbReference type="Gene3D" id="2.120.10.70">
    <property type="entry name" value="Fucose-specific lectin"/>
    <property type="match status" value="1"/>
</dbReference>
<evidence type="ECO:0000256" key="1">
    <source>
        <dbReference type="ARBA" id="ARBA00009042"/>
    </source>
</evidence>
<dbReference type="SUPFAM" id="SSF89372">
    <property type="entry name" value="Fucose-specific lectin"/>
    <property type="match status" value="1"/>
</dbReference>
<feature type="compositionally biased region" description="Gly residues" evidence="2">
    <location>
        <begin position="630"/>
        <end position="640"/>
    </location>
</feature>
<dbReference type="GO" id="GO:0008270">
    <property type="term" value="F:zinc ion binding"/>
    <property type="evidence" value="ECO:0007669"/>
    <property type="project" value="InterPro"/>
</dbReference>
<name>A0AAN8R9T6_9PEZI</name>
<organism evidence="4 5">
    <name type="scientific">Orbilia javanica</name>
    <dbReference type="NCBI Taxonomy" id="47235"/>
    <lineage>
        <taxon>Eukaryota</taxon>
        <taxon>Fungi</taxon>
        <taxon>Dikarya</taxon>
        <taxon>Ascomycota</taxon>
        <taxon>Pezizomycotina</taxon>
        <taxon>Orbiliomycetes</taxon>
        <taxon>Orbiliales</taxon>
        <taxon>Orbiliaceae</taxon>
        <taxon>Orbilia</taxon>
    </lineage>
</organism>
<dbReference type="Proteomes" id="UP001313282">
    <property type="component" value="Unassembled WGS sequence"/>
</dbReference>
<dbReference type="AlphaFoldDB" id="A0AAN8R9T6"/>
<dbReference type="GO" id="GO:0004222">
    <property type="term" value="F:metalloendopeptidase activity"/>
    <property type="evidence" value="ECO:0007669"/>
    <property type="project" value="InterPro"/>
</dbReference>
<dbReference type="Pfam" id="PF01400">
    <property type="entry name" value="Astacin"/>
    <property type="match status" value="1"/>
</dbReference>
<sequence>MSSENEPCLQLFHDENEIASGQMRLVIARDYLWENGQTITVTFFDDPNQASMVVYPKTPRFRHLVEHYARIWERWANIKFKFVDDDEAIIRITSAKDGSYSYVGTSAKSSSHRGRRTMNLERQGTDSTYYYSRTVCHEFGHALGCEHEQGNPNPGLHWNPENVVKWYKDHTSWKDPTIVYSAYYDFEPLTEAMGFESSKWDPKSIMHYPLEKNWTKEGVVVTRANVLSETDKEWIGKKYPFSDSPVTGPAADKLLDRTSYAVTDAYEYRGGKMYINLFCQSDSYSLYKTTYLFKHGNPTVLDPDWESERIKLPLHGAAAPAPGTPLAAILYGMGDYKQIVHLFYLDRDDNIRDCIFVNGELKCTNKLGAKAASYSRLSAVCWQGKDEEHIRLFYQSARDDHIQEYAGVAKWNGSTSAVTWSMGAWVRIGDVNPLPGSELAFVNLTYDSACIRGFYQTTDGNIRQTKFTGGKWTPITDWSNYSVPYATSFAATVWDKGEVGKHKPILYYRNWEYPGSDDQVLYREDPSAHESEPEGVGSTRVAHNSRLAFIDSGAGHRLFFTTPEGKLTEKISSGQAKGFATGKEIKFDWSSNLGQGGPGDSWGNDDDNSWDKPGPVDEGLRQPQKPGPPVGSGGKGPFGW</sequence>
<dbReference type="InterPro" id="IPR012475">
    <property type="entry name" value="Fungal_lectin"/>
</dbReference>
<comment type="caution">
    <text evidence="4">The sequence shown here is derived from an EMBL/GenBank/DDBJ whole genome shotgun (WGS) entry which is preliminary data.</text>
</comment>
<evidence type="ECO:0000256" key="2">
    <source>
        <dbReference type="SAM" id="MobiDB-lite"/>
    </source>
</evidence>
<accession>A0AAN8R9T6</accession>
<dbReference type="Gene3D" id="3.40.390.10">
    <property type="entry name" value="Collagenase (Catalytic Domain)"/>
    <property type="match status" value="1"/>
</dbReference>
<dbReference type="SUPFAM" id="SSF55486">
    <property type="entry name" value="Metalloproteases ('zincins'), catalytic domain"/>
    <property type="match status" value="1"/>
</dbReference>
<dbReference type="InterPro" id="IPR001506">
    <property type="entry name" value="Peptidase_M12A"/>
</dbReference>
<reference evidence="4 5" key="1">
    <citation type="submission" date="2019-10" db="EMBL/GenBank/DDBJ databases">
        <authorList>
            <person name="Palmer J.M."/>
        </authorList>
    </citation>
    <scope>NUCLEOTIDE SEQUENCE [LARGE SCALE GENOMIC DNA]</scope>
    <source>
        <strain evidence="4 5">TWF718</strain>
    </source>
</reference>
<dbReference type="Pfam" id="PF07938">
    <property type="entry name" value="Fungal_lectin"/>
    <property type="match status" value="1"/>
</dbReference>
<comment type="similarity">
    <text evidence="1">Belongs to the fungal fucose-specific lectin family.</text>
</comment>
<keyword evidence="5" id="KW-1185">Reference proteome</keyword>
<dbReference type="SMART" id="SM00235">
    <property type="entry name" value="ZnMc"/>
    <property type="match status" value="1"/>
</dbReference>